<protein>
    <submittedName>
        <fullName evidence="2">Uncharacterized protein</fullName>
    </submittedName>
</protein>
<feature type="transmembrane region" description="Helical" evidence="1">
    <location>
        <begin position="63"/>
        <end position="89"/>
    </location>
</feature>
<dbReference type="Proteomes" id="UP000572635">
    <property type="component" value="Unassembled WGS sequence"/>
</dbReference>
<sequence length="116" mass="12253">MESSENVVIYWKAEKKMIVKERAVGAVDWSLEAASTAAAAVPVQGAGRIAGVLQNTRANDAPVVVVILAAAAFLAVVASIGFAAAWAYFCAQKGLYPALDQPPIDQGGTWKLYCRK</sequence>
<dbReference type="EMBL" id="JACHDB010000001">
    <property type="protein sequence ID" value="MBB5434592.1"/>
    <property type="molecule type" value="Genomic_DNA"/>
</dbReference>
<keyword evidence="1" id="KW-1133">Transmembrane helix</keyword>
<dbReference type="RefSeq" id="WP_184395322.1">
    <property type="nucleotide sequence ID" value="NZ_BAAAJD010000060.1"/>
</dbReference>
<accession>A0A7W8VFN5</accession>
<keyword evidence="1" id="KW-0812">Transmembrane</keyword>
<reference evidence="2 3" key="1">
    <citation type="submission" date="2020-08" db="EMBL/GenBank/DDBJ databases">
        <title>Sequencing the genomes of 1000 actinobacteria strains.</title>
        <authorList>
            <person name="Klenk H.-P."/>
        </authorList>
    </citation>
    <scope>NUCLEOTIDE SEQUENCE [LARGE SCALE GENOMIC DNA]</scope>
    <source>
        <strain evidence="2 3">DSM 44551</strain>
    </source>
</reference>
<proteinExistence type="predicted"/>
<keyword evidence="1" id="KW-0472">Membrane</keyword>
<dbReference type="AlphaFoldDB" id="A0A7W8VFN5"/>
<comment type="caution">
    <text evidence="2">The sequence shown here is derived from an EMBL/GenBank/DDBJ whole genome shotgun (WGS) entry which is preliminary data.</text>
</comment>
<name>A0A7W8VFN5_9ACTN</name>
<gene>
    <name evidence="2" type="ORF">HDA36_004676</name>
</gene>
<evidence type="ECO:0000313" key="2">
    <source>
        <dbReference type="EMBL" id="MBB5434592.1"/>
    </source>
</evidence>
<evidence type="ECO:0000313" key="3">
    <source>
        <dbReference type="Proteomes" id="UP000572635"/>
    </source>
</evidence>
<organism evidence="2 3">
    <name type="scientific">Nocardiopsis composta</name>
    <dbReference type="NCBI Taxonomy" id="157465"/>
    <lineage>
        <taxon>Bacteria</taxon>
        <taxon>Bacillati</taxon>
        <taxon>Actinomycetota</taxon>
        <taxon>Actinomycetes</taxon>
        <taxon>Streptosporangiales</taxon>
        <taxon>Nocardiopsidaceae</taxon>
        <taxon>Nocardiopsis</taxon>
    </lineage>
</organism>
<evidence type="ECO:0000256" key="1">
    <source>
        <dbReference type="SAM" id="Phobius"/>
    </source>
</evidence>
<keyword evidence="3" id="KW-1185">Reference proteome</keyword>